<dbReference type="Proteomes" id="UP000636453">
    <property type="component" value="Unassembled WGS sequence"/>
</dbReference>
<dbReference type="InterPro" id="IPR045990">
    <property type="entry name" value="DUF5946"/>
</dbReference>
<protein>
    <submittedName>
        <fullName evidence="2">Uncharacterized protein</fullName>
    </submittedName>
</protein>
<evidence type="ECO:0000313" key="3">
    <source>
        <dbReference type="Proteomes" id="UP000636453"/>
    </source>
</evidence>
<sequence>MTNHELESCPGCGAAFPRGDGPVHRYMASSPACWAAFGEVLAREYSEPLLQPTHRLSVDAYAVQHPGVPSRQSIQSVGVHLIRLCLFLEHGLTPQRANEAMLRAGAIKRTFEWLDPPASPGEITVRDVWQTRTLAAHADMVRRWAQSAWAAWSIHHQTVRAWAMRADAHAAPQPGEDRTAAAGRGLGPTA</sequence>
<gene>
    <name evidence="2" type="ORF">GCM10007167_03950</name>
</gene>
<reference evidence="2" key="1">
    <citation type="journal article" date="2014" name="Int. J. Syst. Evol. Microbiol.">
        <title>Complete genome sequence of Corynebacterium casei LMG S-19264T (=DSM 44701T), isolated from a smear-ripened cheese.</title>
        <authorList>
            <consortium name="US DOE Joint Genome Institute (JGI-PGF)"/>
            <person name="Walter F."/>
            <person name="Albersmeier A."/>
            <person name="Kalinowski J."/>
            <person name="Ruckert C."/>
        </authorList>
    </citation>
    <scope>NUCLEOTIDE SEQUENCE</scope>
    <source>
        <strain evidence="2">KCTC 32020</strain>
    </source>
</reference>
<accession>A0A918YVH9</accession>
<dbReference type="AlphaFoldDB" id="A0A918YVH9"/>
<reference evidence="2" key="2">
    <citation type="submission" date="2020-09" db="EMBL/GenBank/DDBJ databases">
        <authorList>
            <person name="Sun Q."/>
            <person name="Kim S."/>
        </authorList>
    </citation>
    <scope>NUCLEOTIDE SEQUENCE</scope>
    <source>
        <strain evidence="2">KCTC 32020</strain>
    </source>
</reference>
<evidence type="ECO:0000313" key="2">
    <source>
        <dbReference type="EMBL" id="GHE26079.1"/>
    </source>
</evidence>
<dbReference type="Pfam" id="PF19371">
    <property type="entry name" value="DUF5946"/>
    <property type="match status" value="1"/>
</dbReference>
<dbReference type="OrthoDB" id="531380at2"/>
<dbReference type="EMBL" id="BNCF01000001">
    <property type="protein sequence ID" value="GHE26079.1"/>
    <property type="molecule type" value="Genomic_DNA"/>
</dbReference>
<comment type="caution">
    <text evidence="2">The sequence shown here is derived from an EMBL/GenBank/DDBJ whole genome shotgun (WGS) entry which is preliminary data.</text>
</comment>
<feature type="region of interest" description="Disordered" evidence="1">
    <location>
        <begin position="167"/>
        <end position="190"/>
    </location>
</feature>
<name>A0A918YVH9_9GAMM</name>
<proteinExistence type="predicted"/>
<evidence type="ECO:0000256" key="1">
    <source>
        <dbReference type="SAM" id="MobiDB-lite"/>
    </source>
</evidence>
<organism evidence="2 3">
    <name type="scientific">Vulcaniibacterium thermophilum</name>
    <dbReference type="NCBI Taxonomy" id="1169913"/>
    <lineage>
        <taxon>Bacteria</taxon>
        <taxon>Pseudomonadati</taxon>
        <taxon>Pseudomonadota</taxon>
        <taxon>Gammaproteobacteria</taxon>
        <taxon>Lysobacterales</taxon>
        <taxon>Lysobacteraceae</taxon>
        <taxon>Vulcaniibacterium</taxon>
    </lineage>
</organism>
<dbReference type="RefSeq" id="WP_146472813.1">
    <property type="nucleotide sequence ID" value="NZ_BNCF01000001.1"/>
</dbReference>
<keyword evidence="3" id="KW-1185">Reference proteome</keyword>